<dbReference type="STRING" id="502025.Hoch_2058"/>
<sequence>MCAAALLLGCSGEVSVSRDLGASCSLHAECGERCLRDDAAPSRYPDGFCSASCDSERDCPAGAVCADVEGGVCLFACDDSESCAFLGAGWACVSESALRRGAGTASQDPAAPPQVKVCLGR</sequence>
<keyword evidence="2" id="KW-1185">Reference proteome</keyword>
<proteinExistence type="predicted"/>
<organism evidence="1 2">
    <name type="scientific">Haliangium ochraceum (strain DSM 14365 / JCM 11303 / SMP-2)</name>
    <dbReference type="NCBI Taxonomy" id="502025"/>
    <lineage>
        <taxon>Bacteria</taxon>
        <taxon>Pseudomonadati</taxon>
        <taxon>Myxococcota</taxon>
        <taxon>Polyangia</taxon>
        <taxon>Haliangiales</taxon>
        <taxon>Kofleriaceae</taxon>
        <taxon>Haliangium</taxon>
    </lineage>
</organism>
<dbReference type="HOGENOM" id="CLU_2034824_0_0_7"/>
<dbReference type="EMBL" id="CP001804">
    <property type="protein sequence ID" value="ACY14603.1"/>
    <property type="molecule type" value="Genomic_DNA"/>
</dbReference>
<protein>
    <submittedName>
        <fullName evidence="1">Uncharacterized protein</fullName>
    </submittedName>
</protein>
<dbReference type="Proteomes" id="UP000001880">
    <property type="component" value="Chromosome"/>
</dbReference>
<evidence type="ECO:0000313" key="2">
    <source>
        <dbReference type="Proteomes" id="UP000001880"/>
    </source>
</evidence>
<dbReference type="AlphaFoldDB" id="D0LG01"/>
<evidence type="ECO:0000313" key="1">
    <source>
        <dbReference type="EMBL" id="ACY14603.1"/>
    </source>
</evidence>
<gene>
    <name evidence="1" type="ordered locus">Hoch_2058</name>
</gene>
<name>D0LG01_HALO1</name>
<accession>D0LG01</accession>
<reference evidence="1 2" key="1">
    <citation type="journal article" date="2010" name="Stand. Genomic Sci.">
        <title>Complete genome sequence of Haliangium ochraceum type strain (SMP-2).</title>
        <authorList>
            <consortium name="US DOE Joint Genome Institute (JGI-PGF)"/>
            <person name="Ivanova N."/>
            <person name="Daum C."/>
            <person name="Lang E."/>
            <person name="Abt B."/>
            <person name="Kopitz M."/>
            <person name="Saunders E."/>
            <person name="Lapidus A."/>
            <person name="Lucas S."/>
            <person name="Glavina Del Rio T."/>
            <person name="Nolan M."/>
            <person name="Tice H."/>
            <person name="Copeland A."/>
            <person name="Cheng J.F."/>
            <person name="Chen F."/>
            <person name="Bruce D."/>
            <person name="Goodwin L."/>
            <person name="Pitluck S."/>
            <person name="Mavromatis K."/>
            <person name="Pati A."/>
            <person name="Mikhailova N."/>
            <person name="Chen A."/>
            <person name="Palaniappan K."/>
            <person name="Land M."/>
            <person name="Hauser L."/>
            <person name="Chang Y.J."/>
            <person name="Jeffries C.D."/>
            <person name="Detter J.C."/>
            <person name="Brettin T."/>
            <person name="Rohde M."/>
            <person name="Goker M."/>
            <person name="Bristow J."/>
            <person name="Markowitz V."/>
            <person name="Eisen J.A."/>
            <person name="Hugenholtz P."/>
            <person name="Kyrpides N.C."/>
            <person name="Klenk H.P."/>
        </authorList>
    </citation>
    <scope>NUCLEOTIDE SEQUENCE [LARGE SCALE GENOMIC DNA]</scope>
    <source>
        <strain evidence="2">DSM 14365 / CIP 107738 / JCM 11303 / AJ 13395 / SMP-2</strain>
    </source>
</reference>
<dbReference type="KEGG" id="hoh:Hoch_2058"/>